<comment type="similarity">
    <text evidence="1">Belongs to the PhzF family.</text>
</comment>
<reference evidence="3 4" key="1">
    <citation type="submission" date="2021-04" db="EMBL/GenBank/DDBJ databases">
        <authorList>
            <person name="Rodrigo-Torres L."/>
            <person name="Arahal R. D."/>
            <person name="Lucena T."/>
        </authorList>
    </citation>
    <scope>NUCLEOTIDE SEQUENCE [LARGE SCALE GENOMIC DNA]</scope>
    <source>
        <strain evidence="3 4">CECT 30171</strain>
    </source>
</reference>
<protein>
    <submittedName>
        <fullName evidence="3">Isomerase YddE</fullName>
        <ecNumber evidence="3">5.1.-.-</ecNumber>
    </submittedName>
</protein>
<dbReference type="SUPFAM" id="SSF54506">
    <property type="entry name" value="Diaminopimelate epimerase-like"/>
    <property type="match status" value="1"/>
</dbReference>
<dbReference type="PANTHER" id="PTHR13774">
    <property type="entry name" value="PHENAZINE BIOSYNTHESIS PROTEIN"/>
    <property type="match status" value="1"/>
</dbReference>
<dbReference type="Proteomes" id="UP000680116">
    <property type="component" value="Chromosome"/>
</dbReference>
<evidence type="ECO:0000256" key="2">
    <source>
        <dbReference type="ARBA" id="ARBA00023235"/>
    </source>
</evidence>
<keyword evidence="2 3" id="KW-0413">Isomerase</keyword>
<dbReference type="PANTHER" id="PTHR13774:SF17">
    <property type="entry name" value="PHENAZINE BIOSYNTHESIS-LIKE DOMAIN-CONTAINING PROTEIN"/>
    <property type="match status" value="1"/>
</dbReference>
<name>A0ABM8UEP4_9GAMM</name>
<dbReference type="NCBIfam" id="TIGR00654">
    <property type="entry name" value="PhzF_family"/>
    <property type="match status" value="1"/>
</dbReference>
<dbReference type="EMBL" id="OU015430">
    <property type="protein sequence ID" value="CAG4972009.1"/>
    <property type="molecule type" value="Genomic_DNA"/>
</dbReference>
<evidence type="ECO:0000313" key="3">
    <source>
        <dbReference type="EMBL" id="CAG4972009.1"/>
    </source>
</evidence>
<dbReference type="EC" id="5.1.-.-" evidence="3"/>
<accession>A0ABM8UEP4</accession>
<dbReference type="GO" id="GO:0016853">
    <property type="term" value="F:isomerase activity"/>
    <property type="evidence" value="ECO:0007669"/>
    <property type="project" value="UniProtKB-KW"/>
</dbReference>
<keyword evidence="4" id="KW-1185">Reference proteome</keyword>
<proteinExistence type="inferred from homology"/>
<dbReference type="Pfam" id="PF02567">
    <property type="entry name" value="PhzC-PhzF"/>
    <property type="match status" value="1"/>
</dbReference>
<gene>
    <name evidence="3" type="primary">yddE_2</name>
    <name evidence="3" type="ORF">LYB30171_01107</name>
</gene>
<sequence>MKLKLFQVDAFAERVFEGNPAAVCPLQVWPDDALLQAIAEENNLSETAFFVPAGDAFELRWFTPVDEVDLCGHATLASAHVLYTHLGYDAPRLRFLTRSGELTVSRSEAGLAMDFPATRPRAVTEPPAALLAGLGGAPEAVLAGFDYIAVYASADEVRALAPDFARLKQLDLRGVVATAPGCPGDAGAGDFVSRCFYPKLGIDEDPVTGSAHCQLAPYWADRLGRDRLSARQLSQRGGTVGCVVEGDRVRLIGTAADYMTAELHLP</sequence>
<dbReference type="InterPro" id="IPR003719">
    <property type="entry name" value="Phenazine_PhzF-like"/>
</dbReference>
<dbReference type="PIRSF" id="PIRSF016184">
    <property type="entry name" value="PhzC_PhzF"/>
    <property type="match status" value="1"/>
</dbReference>
<evidence type="ECO:0000313" key="4">
    <source>
        <dbReference type="Proteomes" id="UP000680116"/>
    </source>
</evidence>
<dbReference type="RefSeq" id="WP_215220037.1">
    <property type="nucleotide sequence ID" value="NZ_OU015430.1"/>
</dbReference>
<organism evidence="3 4">
    <name type="scientific">Novilysobacter luteus</name>
    <dbReference type="NCBI Taxonomy" id="2822368"/>
    <lineage>
        <taxon>Bacteria</taxon>
        <taxon>Pseudomonadati</taxon>
        <taxon>Pseudomonadota</taxon>
        <taxon>Gammaproteobacteria</taxon>
        <taxon>Lysobacterales</taxon>
        <taxon>Lysobacteraceae</taxon>
        <taxon>Novilysobacter</taxon>
    </lineage>
</organism>
<evidence type="ECO:0000256" key="1">
    <source>
        <dbReference type="ARBA" id="ARBA00008270"/>
    </source>
</evidence>
<dbReference type="Gene3D" id="3.10.310.10">
    <property type="entry name" value="Diaminopimelate Epimerase, Chain A, domain 1"/>
    <property type="match status" value="2"/>
</dbReference>